<keyword evidence="3" id="KW-1185">Reference proteome</keyword>
<feature type="region of interest" description="Disordered" evidence="1">
    <location>
        <begin position="84"/>
        <end position="105"/>
    </location>
</feature>
<dbReference type="AlphaFoldDB" id="A0A918N8I7"/>
<evidence type="ECO:0000313" key="3">
    <source>
        <dbReference type="Proteomes" id="UP000645555"/>
    </source>
</evidence>
<evidence type="ECO:0000313" key="2">
    <source>
        <dbReference type="EMBL" id="GGX51145.1"/>
    </source>
</evidence>
<dbReference type="Proteomes" id="UP000645555">
    <property type="component" value="Unassembled WGS sequence"/>
</dbReference>
<name>A0A918N8I7_9ACTN</name>
<accession>A0A918N8I7</accession>
<comment type="caution">
    <text evidence="2">The sequence shown here is derived from an EMBL/GenBank/DDBJ whole genome shotgun (WGS) entry which is preliminary data.</text>
</comment>
<proteinExistence type="predicted"/>
<reference evidence="2" key="2">
    <citation type="submission" date="2020-09" db="EMBL/GenBank/DDBJ databases">
        <authorList>
            <person name="Sun Q."/>
            <person name="Ohkuma M."/>
        </authorList>
    </citation>
    <scope>NUCLEOTIDE SEQUENCE</scope>
    <source>
        <strain evidence="2">JCM 4956</strain>
    </source>
</reference>
<gene>
    <name evidence="2" type="ORF">GCM10010515_17870</name>
</gene>
<protein>
    <submittedName>
        <fullName evidence="2">Uncharacterized protein</fullName>
    </submittedName>
</protein>
<sequence length="105" mass="11120">MGPPPARGAGAGSVEVGPAVREGARCAPADGPDWHGSSADGGERGGSAGEFGPAMVNRQARWGVRLWLWLWLWLWLRAPERGVGRSADGPGPWFRLRRVAGGPRP</sequence>
<dbReference type="EMBL" id="BMWD01000005">
    <property type="protein sequence ID" value="GGX51145.1"/>
    <property type="molecule type" value="Genomic_DNA"/>
</dbReference>
<reference evidence="2" key="1">
    <citation type="journal article" date="2014" name="Int. J. Syst. Evol. Microbiol.">
        <title>Complete genome sequence of Corynebacterium casei LMG S-19264T (=DSM 44701T), isolated from a smear-ripened cheese.</title>
        <authorList>
            <consortium name="US DOE Joint Genome Institute (JGI-PGF)"/>
            <person name="Walter F."/>
            <person name="Albersmeier A."/>
            <person name="Kalinowski J."/>
            <person name="Ruckert C."/>
        </authorList>
    </citation>
    <scope>NUCLEOTIDE SEQUENCE</scope>
    <source>
        <strain evidence="2">JCM 4956</strain>
    </source>
</reference>
<organism evidence="2 3">
    <name type="scientific">Streptomyces fructofermentans</name>
    <dbReference type="NCBI Taxonomy" id="152141"/>
    <lineage>
        <taxon>Bacteria</taxon>
        <taxon>Bacillati</taxon>
        <taxon>Actinomycetota</taxon>
        <taxon>Actinomycetes</taxon>
        <taxon>Kitasatosporales</taxon>
        <taxon>Streptomycetaceae</taxon>
        <taxon>Streptomyces</taxon>
    </lineage>
</organism>
<feature type="region of interest" description="Disordered" evidence="1">
    <location>
        <begin position="1"/>
        <end position="52"/>
    </location>
</feature>
<evidence type="ECO:0000256" key="1">
    <source>
        <dbReference type="SAM" id="MobiDB-lite"/>
    </source>
</evidence>